<dbReference type="AlphaFoldDB" id="A0A4R5DCG1"/>
<dbReference type="PROSITE" id="PS00893">
    <property type="entry name" value="NUDIX_BOX"/>
    <property type="match status" value="1"/>
</dbReference>
<comment type="similarity">
    <text evidence="2 5">Belongs to the Nudix hydrolase family.</text>
</comment>
<dbReference type="SUPFAM" id="SSF55811">
    <property type="entry name" value="Nudix"/>
    <property type="match status" value="1"/>
</dbReference>
<gene>
    <name evidence="7" type="ORF">E1269_19210</name>
</gene>
<evidence type="ECO:0000256" key="3">
    <source>
        <dbReference type="ARBA" id="ARBA00022801"/>
    </source>
</evidence>
<keyword evidence="4" id="KW-0460">Magnesium</keyword>
<dbReference type="PANTHER" id="PTHR43046">
    <property type="entry name" value="GDP-MANNOSE MANNOSYL HYDROLASE"/>
    <property type="match status" value="1"/>
</dbReference>
<dbReference type="InterPro" id="IPR000086">
    <property type="entry name" value="NUDIX_hydrolase_dom"/>
</dbReference>
<dbReference type="Pfam" id="PF00293">
    <property type="entry name" value="NUDIX"/>
    <property type="match status" value="1"/>
</dbReference>
<evidence type="ECO:0000313" key="8">
    <source>
        <dbReference type="Proteomes" id="UP000294739"/>
    </source>
</evidence>
<dbReference type="EMBL" id="SMKZ01000029">
    <property type="protein sequence ID" value="TDE07953.1"/>
    <property type="molecule type" value="Genomic_DNA"/>
</dbReference>
<dbReference type="OrthoDB" id="9804442at2"/>
<dbReference type="PANTHER" id="PTHR43046:SF12">
    <property type="entry name" value="GDP-MANNOSE MANNOSYL HYDROLASE"/>
    <property type="match status" value="1"/>
</dbReference>
<dbReference type="InterPro" id="IPR020084">
    <property type="entry name" value="NUDIX_hydrolase_CS"/>
</dbReference>
<dbReference type="InParanoid" id="A0A4R5DCG1"/>
<keyword evidence="8" id="KW-1185">Reference proteome</keyword>
<dbReference type="RefSeq" id="WP_131897576.1">
    <property type="nucleotide sequence ID" value="NZ_SMKZ01000029.1"/>
</dbReference>
<evidence type="ECO:0000256" key="5">
    <source>
        <dbReference type="RuleBase" id="RU003476"/>
    </source>
</evidence>
<protein>
    <submittedName>
        <fullName evidence="7">NUDIX domain-containing protein</fullName>
    </submittedName>
</protein>
<evidence type="ECO:0000256" key="1">
    <source>
        <dbReference type="ARBA" id="ARBA00001946"/>
    </source>
</evidence>
<organism evidence="7 8">
    <name type="scientific">Jiangella asiatica</name>
    <dbReference type="NCBI Taxonomy" id="2530372"/>
    <lineage>
        <taxon>Bacteria</taxon>
        <taxon>Bacillati</taxon>
        <taxon>Actinomycetota</taxon>
        <taxon>Actinomycetes</taxon>
        <taxon>Jiangellales</taxon>
        <taxon>Jiangellaceae</taxon>
        <taxon>Jiangella</taxon>
    </lineage>
</organism>
<dbReference type="InterPro" id="IPR015797">
    <property type="entry name" value="NUDIX_hydrolase-like_dom_sf"/>
</dbReference>
<evidence type="ECO:0000313" key="7">
    <source>
        <dbReference type="EMBL" id="TDE07953.1"/>
    </source>
</evidence>
<dbReference type="PROSITE" id="PS51462">
    <property type="entry name" value="NUDIX"/>
    <property type="match status" value="1"/>
</dbReference>
<dbReference type="GO" id="GO:0016787">
    <property type="term" value="F:hydrolase activity"/>
    <property type="evidence" value="ECO:0007669"/>
    <property type="project" value="UniProtKB-KW"/>
</dbReference>
<sequence>MSLESEVDRPVTHRRTARVLLIEPGGRVLLFEDSDPSAPGAPTFWITPGGGVDPGETLLAAAVREVAEETGLRLEPSAFRGPLAERTVVHAYSDKVAVQSETYFAAAAPGLEIDPAGLTEDEQLTVIGHRWWSLDELRLTDRPVWPVGLADLVAVADAPAHWPVLLSVAEESTVPTNHFAR</sequence>
<dbReference type="Gene3D" id="3.90.79.10">
    <property type="entry name" value="Nucleoside Triphosphate Pyrophosphohydrolase"/>
    <property type="match status" value="1"/>
</dbReference>
<dbReference type="Proteomes" id="UP000294739">
    <property type="component" value="Unassembled WGS sequence"/>
</dbReference>
<proteinExistence type="inferred from homology"/>
<evidence type="ECO:0000256" key="2">
    <source>
        <dbReference type="ARBA" id="ARBA00005582"/>
    </source>
</evidence>
<dbReference type="CDD" id="cd04685">
    <property type="entry name" value="NUDIX_Hydrolase"/>
    <property type="match status" value="1"/>
</dbReference>
<evidence type="ECO:0000256" key="4">
    <source>
        <dbReference type="ARBA" id="ARBA00022842"/>
    </source>
</evidence>
<comment type="cofactor">
    <cofactor evidence="1">
        <name>Mg(2+)</name>
        <dbReference type="ChEBI" id="CHEBI:18420"/>
    </cofactor>
</comment>
<dbReference type="InterPro" id="IPR020476">
    <property type="entry name" value="Nudix_hydrolase"/>
</dbReference>
<comment type="caution">
    <text evidence="7">The sequence shown here is derived from an EMBL/GenBank/DDBJ whole genome shotgun (WGS) entry which is preliminary data.</text>
</comment>
<dbReference type="PRINTS" id="PR00502">
    <property type="entry name" value="NUDIXFAMILY"/>
</dbReference>
<accession>A0A4R5DCG1</accession>
<reference evidence="7 8" key="1">
    <citation type="submission" date="2019-03" db="EMBL/GenBank/DDBJ databases">
        <title>Draft genome sequences of novel Actinobacteria.</title>
        <authorList>
            <person name="Sahin N."/>
            <person name="Ay H."/>
            <person name="Saygin H."/>
        </authorList>
    </citation>
    <scope>NUCLEOTIDE SEQUENCE [LARGE SCALE GENOMIC DNA]</scope>
    <source>
        <strain evidence="7 8">5K138</strain>
    </source>
</reference>
<feature type="domain" description="Nudix hydrolase" evidence="6">
    <location>
        <begin position="12"/>
        <end position="153"/>
    </location>
</feature>
<evidence type="ECO:0000259" key="6">
    <source>
        <dbReference type="PROSITE" id="PS51462"/>
    </source>
</evidence>
<name>A0A4R5DCG1_9ACTN</name>
<keyword evidence="3 5" id="KW-0378">Hydrolase</keyword>